<accession>M6FQF6</accession>
<proteinExistence type="predicted"/>
<comment type="caution">
    <text evidence="1">The sequence shown here is derived from an EMBL/GenBank/DDBJ whole genome shotgun (WGS) entry which is preliminary data.</text>
</comment>
<name>M6FQF6_9LEPT</name>
<evidence type="ECO:0000313" key="2">
    <source>
        <dbReference type="Proteomes" id="UP000011980"/>
    </source>
</evidence>
<sequence>MKVLDKSEKPPTKRFNDFYFREKIKKFKNRSTNGKLFSKTKKFKIFF</sequence>
<gene>
    <name evidence="1" type="ORF">LEP1GSC008_3074</name>
</gene>
<dbReference type="EMBL" id="ANCE01000077">
    <property type="protein sequence ID" value="EMK24931.1"/>
    <property type="molecule type" value="Genomic_DNA"/>
</dbReference>
<protein>
    <submittedName>
        <fullName evidence="1">Uncharacterized protein</fullName>
    </submittedName>
</protein>
<evidence type="ECO:0000313" key="1">
    <source>
        <dbReference type="EMBL" id="EMK24931.1"/>
    </source>
</evidence>
<dbReference type="Proteomes" id="UP000011980">
    <property type="component" value="Unassembled WGS sequence"/>
</dbReference>
<dbReference type="AlphaFoldDB" id="M6FQF6"/>
<reference evidence="1 2" key="1">
    <citation type="submission" date="2013-01" db="EMBL/GenBank/DDBJ databases">
        <authorList>
            <person name="Harkins D.M."/>
            <person name="Durkin A.S."/>
            <person name="Brinkac L.M."/>
            <person name="Haft D.H."/>
            <person name="Selengut J.D."/>
            <person name="Sanka R."/>
            <person name="DePew J."/>
            <person name="Purushe J."/>
            <person name="Galloway R.L."/>
            <person name="Vinetz J.M."/>
            <person name="Sutton G.G."/>
            <person name="Nierman W.C."/>
            <person name="Fouts D.E."/>
        </authorList>
    </citation>
    <scope>NUCLEOTIDE SEQUENCE [LARGE SCALE GENOMIC DNA]</scope>
    <source>
        <strain evidence="1 2">Nikolaevo</strain>
    </source>
</reference>
<dbReference type="PATRIC" id="fig|1240687.3.peg.1400"/>
<organism evidence="1 2">
    <name type="scientific">Leptospira kirschneri serovar Bulgarica str. Nikolaevo</name>
    <dbReference type="NCBI Taxonomy" id="1240687"/>
    <lineage>
        <taxon>Bacteria</taxon>
        <taxon>Pseudomonadati</taxon>
        <taxon>Spirochaetota</taxon>
        <taxon>Spirochaetia</taxon>
        <taxon>Leptospirales</taxon>
        <taxon>Leptospiraceae</taxon>
        <taxon>Leptospira</taxon>
    </lineage>
</organism>